<evidence type="ECO:0000259" key="4">
    <source>
        <dbReference type="PROSITE" id="PS51379"/>
    </source>
</evidence>
<evidence type="ECO:0000313" key="6">
    <source>
        <dbReference type="Proteomes" id="UP001560019"/>
    </source>
</evidence>
<dbReference type="InterPro" id="IPR017900">
    <property type="entry name" value="4Fe4S_Fe_S_CS"/>
</dbReference>
<proteinExistence type="predicted"/>
<keyword evidence="2" id="KW-0408">Iron</keyword>
<gene>
    <name evidence="5" type="ORF">Ga0609869_002124</name>
</gene>
<dbReference type="SUPFAM" id="SSF46548">
    <property type="entry name" value="alpha-helical ferredoxin"/>
    <property type="match status" value="1"/>
</dbReference>
<comment type="caution">
    <text evidence="5">The sequence shown here is derived from an EMBL/GenBank/DDBJ whole genome shotgun (WGS) entry which is preliminary data.</text>
</comment>
<dbReference type="InterPro" id="IPR017896">
    <property type="entry name" value="4Fe4S_Fe-S-bd"/>
</dbReference>
<keyword evidence="1" id="KW-0479">Metal-binding</keyword>
<dbReference type="PROSITE" id="PS00198">
    <property type="entry name" value="4FE4S_FER_1"/>
    <property type="match status" value="2"/>
</dbReference>
<feature type="domain" description="4Fe-4S ferredoxin-type" evidence="4">
    <location>
        <begin position="248"/>
        <end position="280"/>
    </location>
</feature>
<reference evidence="5 6" key="1">
    <citation type="submission" date="2024-06" db="EMBL/GenBank/DDBJ databases">
        <title>Genome of Rhodovulum iodosum, a marine photoferrotroph.</title>
        <authorList>
            <person name="Bianchini G."/>
            <person name="Nikeleit V."/>
            <person name="Kappler A."/>
            <person name="Bryce C."/>
            <person name="Sanchez-Baracaldo P."/>
        </authorList>
    </citation>
    <scope>NUCLEOTIDE SEQUENCE [LARGE SCALE GENOMIC DNA]</scope>
    <source>
        <strain evidence="5 6">UT/N1</strain>
    </source>
</reference>
<dbReference type="InterPro" id="IPR009051">
    <property type="entry name" value="Helical_ferredxn"/>
</dbReference>
<evidence type="ECO:0000256" key="2">
    <source>
        <dbReference type="ARBA" id="ARBA00023004"/>
    </source>
</evidence>
<dbReference type="Proteomes" id="UP001560019">
    <property type="component" value="Unassembled WGS sequence"/>
</dbReference>
<dbReference type="PROSITE" id="PS51379">
    <property type="entry name" value="4FE4S_FER_2"/>
    <property type="match status" value="2"/>
</dbReference>
<evidence type="ECO:0000256" key="1">
    <source>
        <dbReference type="ARBA" id="ARBA00022723"/>
    </source>
</evidence>
<evidence type="ECO:0000313" key="5">
    <source>
        <dbReference type="EMBL" id="MEX5728771.1"/>
    </source>
</evidence>
<dbReference type="RefSeq" id="WP_125407044.1">
    <property type="nucleotide sequence ID" value="NZ_JBEHHI010000002.1"/>
</dbReference>
<dbReference type="EMBL" id="JBEHHI010000002">
    <property type="protein sequence ID" value="MEX5728771.1"/>
    <property type="molecule type" value="Genomic_DNA"/>
</dbReference>
<dbReference type="PANTHER" id="PTHR40447:SF1">
    <property type="entry name" value="ANAEROBIC SULFITE REDUCTASE SUBUNIT A"/>
    <property type="match status" value="1"/>
</dbReference>
<accession>A0ABV3XTV6</accession>
<feature type="domain" description="4Fe-4S ferredoxin-type" evidence="4">
    <location>
        <begin position="329"/>
        <end position="357"/>
    </location>
</feature>
<dbReference type="Gene3D" id="1.10.1060.10">
    <property type="entry name" value="Alpha-helical ferredoxin"/>
    <property type="match status" value="1"/>
</dbReference>
<keyword evidence="6" id="KW-1185">Reference proteome</keyword>
<keyword evidence="3" id="KW-0411">Iron-sulfur</keyword>
<dbReference type="PANTHER" id="PTHR40447">
    <property type="entry name" value="ANAEROBIC SULFITE REDUCTASE SUBUNIT A"/>
    <property type="match status" value="1"/>
</dbReference>
<dbReference type="Pfam" id="PF17179">
    <property type="entry name" value="Fer4_22"/>
    <property type="match status" value="1"/>
</dbReference>
<evidence type="ECO:0000256" key="3">
    <source>
        <dbReference type="ARBA" id="ARBA00023014"/>
    </source>
</evidence>
<protein>
    <submittedName>
        <fullName evidence="5">Sulfhydrogenase subunit beta (Sulfur reductase)</fullName>
    </submittedName>
</protein>
<sequence length="368" mass="39647">MDFATDSAVTIDGPQQVVRLLREDGWRVIAAVERDGALVTREIASADALPRGRVDELGPGHCRLVDGPPGRWFDHVIGPGGWKEWLFPPREKLWSAQREGQAVTFDDAPQPWPKTAFFGVRPCDLAAIARQDRVFSTGPGDPAYAHRRAAVLIVAVNCARAAPTCFCASMGTGPRAEQGFDLALSELDGRFVVETGSTAGAALAARLDAIPATEDDLAAAAAMSRRTAETQTRHMPAGIAGTLRSAPEHPAWDDVAARCLACANCTLACPTCFCSDVEDVTDLTGDHAERWRHWDSCFSPEFSLVGGGAVRASTRARYRQWMTHKLSSWHDQFGESGCVGCGRCIAWCPVGIDITQEARALSTEETPA</sequence>
<name>A0ABV3XTV6_9RHOB</name>
<organism evidence="5 6">
    <name type="scientific">Rhodovulum iodosum</name>
    <dbReference type="NCBI Taxonomy" id="68291"/>
    <lineage>
        <taxon>Bacteria</taxon>
        <taxon>Pseudomonadati</taxon>
        <taxon>Pseudomonadota</taxon>
        <taxon>Alphaproteobacteria</taxon>
        <taxon>Rhodobacterales</taxon>
        <taxon>Paracoccaceae</taxon>
        <taxon>Rhodovulum</taxon>
    </lineage>
</organism>